<feature type="compositionally biased region" description="Basic and acidic residues" evidence="1">
    <location>
        <begin position="332"/>
        <end position="347"/>
    </location>
</feature>
<evidence type="ECO:0000256" key="1">
    <source>
        <dbReference type="SAM" id="MobiDB-lite"/>
    </source>
</evidence>
<feature type="compositionally biased region" description="Pro residues" evidence="1">
    <location>
        <begin position="301"/>
        <end position="312"/>
    </location>
</feature>
<reference evidence="2" key="1">
    <citation type="submission" date="2021-01" db="EMBL/GenBank/DDBJ databases">
        <authorList>
            <person name="Zahm M."/>
            <person name="Roques C."/>
            <person name="Cabau C."/>
            <person name="Klopp C."/>
            <person name="Donnadieu C."/>
            <person name="Jouanno E."/>
            <person name="Lampietro C."/>
            <person name="Louis A."/>
            <person name="Herpin A."/>
            <person name="Echchiki A."/>
            <person name="Berthelot C."/>
            <person name="Parey E."/>
            <person name="Roest-Crollius H."/>
            <person name="Braasch I."/>
            <person name="Postlethwait J."/>
            <person name="Bobe J."/>
            <person name="Montfort J."/>
            <person name="Bouchez O."/>
            <person name="Begum T."/>
            <person name="Mejri S."/>
            <person name="Adams A."/>
            <person name="Chen W.-J."/>
            <person name="Guiguen Y."/>
        </authorList>
    </citation>
    <scope>NUCLEOTIDE SEQUENCE</scope>
    <source>
        <strain evidence="2">YG-15Mar2019-1</strain>
        <tissue evidence="2">Brain</tissue>
    </source>
</reference>
<dbReference type="InterPro" id="IPR052112">
    <property type="entry name" value="EGFR_SigReg_Kinase"/>
</dbReference>
<evidence type="ECO:0000313" key="3">
    <source>
        <dbReference type="Proteomes" id="UP001046870"/>
    </source>
</evidence>
<feature type="region of interest" description="Disordered" evidence="1">
    <location>
        <begin position="1"/>
        <end position="57"/>
    </location>
</feature>
<dbReference type="AlphaFoldDB" id="A0A9D3Q5W3"/>
<gene>
    <name evidence="2" type="ORF">MATL_G00080540</name>
</gene>
<dbReference type="PANTHER" id="PTHR14254">
    <property type="entry name" value="GENE 33 POLYPEPTIDE"/>
    <property type="match status" value="1"/>
</dbReference>
<dbReference type="Proteomes" id="UP001046870">
    <property type="component" value="Chromosome 5"/>
</dbReference>
<dbReference type="GO" id="GO:0042059">
    <property type="term" value="P:negative regulation of epidermal growth factor receptor signaling pathway"/>
    <property type="evidence" value="ECO:0007669"/>
    <property type="project" value="TreeGrafter"/>
</dbReference>
<sequence>MRRPSDTRRPRCTSCPRTSRELSGVNATGGQLQHVHGRTDSTGPPPATRGRPAADALLPDHGQCHALLGPAARAGQLVFQSGAHVPGAQSQISPAGPSFSVREAAFSPHPPHSPGAQRLPSKKPRPSQLTLSSSLDPSTPSPPGDDQVVPSFQRLSVYERTPPHTPPRTPGRSGRPRPPLPGFAELVPERGAEDEAEFFSGTEESRRLVPEPCPKPPALRPSVPARRSFRGCGQVNYAYLESLGGARVPARSQEERSEQEQRPEERTAPPPGERAPCRLRRSHSGPALRPPRPHPAQDKPQVPPRVPIPPRTSRPADPPRRWSAEVSSGGHGGEDRPPRVPPRERLASHPCSPNPKSLPTYLNGVMPPTQSFAPDPNYVSRPLQRQQSEGAPCILPIMEQGRKTSTTHYFLLPQRPAYLDRLERFLRGAESASDWDRRPQADLV</sequence>
<comment type="caution">
    <text evidence="2">The sequence shown here is derived from an EMBL/GenBank/DDBJ whole genome shotgun (WGS) entry which is preliminary data.</text>
</comment>
<keyword evidence="3" id="KW-1185">Reference proteome</keyword>
<protein>
    <recommendedName>
        <fullName evidence="4">ERBB receptor feedback inhibitor 1</fullName>
    </recommendedName>
</protein>
<feature type="compositionally biased region" description="Low complexity" evidence="1">
    <location>
        <begin position="126"/>
        <end position="138"/>
    </location>
</feature>
<evidence type="ECO:0000313" key="2">
    <source>
        <dbReference type="EMBL" id="KAG7478407.1"/>
    </source>
</evidence>
<organism evidence="2 3">
    <name type="scientific">Megalops atlanticus</name>
    <name type="common">Tarpon</name>
    <name type="synonym">Clupea gigantea</name>
    <dbReference type="NCBI Taxonomy" id="7932"/>
    <lineage>
        <taxon>Eukaryota</taxon>
        <taxon>Metazoa</taxon>
        <taxon>Chordata</taxon>
        <taxon>Craniata</taxon>
        <taxon>Vertebrata</taxon>
        <taxon>Euteleostomi</taxon>
        <taxon>Actinopterygii</taxon>
        <taxon>Neopterygii</taxon>
        <taxon>Teleostei</taxon>
        <taxon>Elopiformes</taxon>
        <taxon>Megalopidae</taxon>
        <taxon>Megalops</taxon>
    </lineage>
</organism>
<evidence type="ECO:0008006" key="4">
    <source>
        <dbReference type="Google" id="ProtNLM"/>
    </source>
</evidence>
<dbReference type="EMBL" id="JAFDVH010000005">
    <property type="protein sequence ID" value="KAG7478407.1"/>
    <property type="molecule type" value="Genomic_DNA"/>
</dbReference>
<name>A0A9D3Q5W3_MEGAT</name>
<feature type="region of interest" description="Disordered" evidence="1">
    <location>
        <begin position="87"/>
        <end position="227"/>
    </location>
</feature>
<accession>A0A9D3Q5W3</accession>
<dbReference type="GO" id="GO:0045616">
    <property type="term" value="P:regulation of keratinocyte differentiation"/>
    <property type="evidence" value="ECO:0007669"/>
    <property type="project" value="TreeGrafter"/>
</dbReference>
<dbReference type="PANTHER" id="PTHR14254:SF5">
    <property type="entry name" value="ERBB RECEPTOR FEEDBACK INHIBITOR 1"/>
    <property type="match status" value="1"/>
</dbReference>
<proteinExistence type="predicted"/>
<feature type="compositionally biased region" description="Basic and acidic residues" evidence="1">
    <location>
        <begin position="252"/>
        <end position="267"/>
    </location>
</feature>
<dbReference type="OrthoDB" id="9931672at2759"/>
<feature type="region of interest" description="Disordered" evidence="1">
    <location>
        <begin position="244"/>
        <end position="357"/>
    </location>
</feature>